<keyword evidence="1" id="KW-0472">Membrane</keyword>
<dbReference type="PANTHER" id="PTHR46709:SF9">
    <property type="entry name" value="G-PROTEIN COUPLED RECEPTORS FAMILY 1 PROFILE DOMAIN-CONTAINING PROTEIN"/>
    <property type="match status" value="1"/>
</dbReference>
<evidence type="ECO:0000313" key="2">
    <source>
        <dbReference type="Proteomes" id="UP000887565"/>
    </source>
</evidence>
<dbReference type="SUPFAM" id="SSF81321">
    <property type="entry name" value="Family A G protein-coupled receptor-like"/>
    <property type="match status" value="1"/>
</dbReference>
<organism evidence="2 3">
    <name type="scientific">Romanomermis culicivorax</name>
    <name type="common">Nematode worm</name>
    <dbReference type="NCBI Taxonomy" id="13658"/>
    <lineage>
        <taxon>Eukaryota</taxon>
        <taxon>Metazoa</taxon>
        <taxon>Ecdysozoa</taxon>
        <taxon>Nematoda</taxon>
        <taxon>Enoplea</taxon>
        <taxon>Dorylaimia</taxon>
        <taxon>Mermithida</taxon>
        <taxon>Mermithoidea</taxon>
        <taxon>Mermithidae</taxon>
        <taxon>Romanomermis</taxon>
    </lineage>
</organism>
<evidence type="ECO:0000313" key="3">
    <source>
        <dbReference type="WBParaSite" id="nRc.2.0.1.t09803-RA"/>
    </source>
</evidence>
<keyword evidence="1" id="KW-0812">Transmembrane</keyword>
<evidence type="ECO:0000256" key="1">
    <source>
        <dbReference type="SAM" id="Phobius"/>
    </source>
</evidence>
<reference evidence="3" key="1">
    <citation type="submission" date="2022-11" db="UniProtKB">
        <authorList>
            <consortium name="WormBaseParasite"/>
        </authorList>
    </citation>
    <scope>IDENTIFICATION</scope>
</reference>
<dbReference type="WBParaSite" id="nRc.2.0.1.t09803-RA">
    <property type="protein sequence ID" value="nRc.2.0.1.t09803-RA"/>
    <property type="gene ID" value="nRc.2.0.1.g09803"/>
</dbReference>
<keyword evidence="2" id="KW-1185">Reference proteome</keyword>
<feature type="transmembrane region" description="Helical" evidence="1">
    <location>
        <begin position="55"/>
        <end position="82"/>
    </location>
</feature>
<dbReference type="Gene3D" id="1.20.1070.10">
    <property type="entry name" value="Rhodopsin 7-helix transmembrane proteins"/>
    <property type="match status" value="1"/>
</dbReference>
<proteinExistence type="predicted"/>
<accession>A0A915I6N6</accession>
<dbReference type="Proteomes" id="UP000887565">
    <property type="component" value="Unplaced"/>
</dbReference>
<name>A0A915I6N6_ROMCU</name>
<dbReference type="OMA" id="TIERCWI"/>
<dbReference type="AlphaFoldDB" id="A0A915I6N6"/>
<keyword evidence="1" id="KW-1133">Transmembrane helix</keyword>
<feature type="transmembrane region" description="Helical" evidence="1">
    <location>
        <begin position="94"/>
        <end position="112"/>
    </location>
</feature>
<sequence>MENKFDVVTSKCNKKWEKSCTCSINYLDLKSNVGLMTINETGRSETLCQHDPYSYVQYIIIIYIGSPIALIGIFCNSLLVALFTDQPNRSTPTLYFLVLAYLDIGICLLYLALFSVDAYAIYHEIYWMWRMWISYVMPCLVCSKVIQLCSTYIVVAATIERCWITFHSNAERKALKRRVKC</sequence>
<protein>
    <submittedName>
        <fullName evidence="3">G-protein coupled receptors family 1 profile domain-containing protein</fullName>
    </submittedName>
</protein>
<feature type="transmembrane region" description="Helical" evidence="1">
    <location>
        <begin position="132"/>
        <end position="155"/>
    </location>
</feature>
<dbReference type="PANTHER" id="PTHR46709">
    <property type="entry name" value="PROTEIN CBG23488-RELATED"/>
    <property type="match status" value="1"/>
</dbReference>